<name>A0A1S3DWK6_CICAR</name>
<dbReference type="Proteomes" id="UP000087171">
    <property type="component" value="Unplaced"/>
</dbReference>
<proteinExistence type="predicted"/>
<evidence type="ECO:0000313" key="1">
    <source>
        <dbReference type="Proteomes" id="UP000087171"/>
    </source>
</evidence>
<reference evidence="2" key="1">
    <citation type="submission" date="2025-08" db="UniProtKB">
        <authorList>
            <consortium name="RefSeq"/>
        </authorList>
    </citation>
    <scope>IDENTIFICATION</scope>
    <source>
        <tissue evidence="2">Etiolated seedlings</tissue>
    </source>
</reference>
<organism evidence="1 2">
    <name type="scientific">Cicer arietinum</name>
    <name type="common">Chickpea</name>
    <name type="synonym">Garbanzo</name>
    <dbReference type="NCBI Taxonomy" id="3827"/>
    <lineage>
        <taxon>Eukaryota</taxon>
        <taxon>Viridiplantae</taxon>
        <taxon>Streptophyta</taxon>
        <taxon>Embryophyta</taxon>
        <taxon>Tracheophyta</taxon>
        <taxon>Spermatophyta</taxon>
        <taxon>Magnoliopsida</taxon>
        <taxon>eudicotyledons</taxon>
        <taxon>Gunneridae</taxon>
        <taxon>Pentapetalae</taxon>
        <taxon>rosids</taxon>
        <taxon>fabids</taxon>
        <taxon>Fabales</taxon>
        <taxon>Fabaceae</taxon>
        <taxon>Papilionoideae</taxon>
        <taxon>50 kb inversion clade</taxon>
        <taxon>NPAAA clade</taxon>
        <taxon>Hologalegina</taxon>
        <taxon>IRL clade</taxon>
        <taxon>Cicereae</taxon>
        <taxon>Cicer</taxon>
    </lineage>
</organism>
<gene>
    <name evidence="2" type="primary">LOC105851472</name>
</gene>
<protein>
    <submittedName>
        <fullName evidence="2">Uncharacterized protein LOC105851472</fullName>
    </submittedName>
</protein>
<keyword evidence="1" id="KW-1185">Reference proteome</keyword>
<dbReference type="RefSeq" id="XP_012567840.1">
    <property type="nucleotide sequence ID" value="XM_012712386.1"/>
</dbReference>
<evidence type="ECO:0000313" key="2">
    <source>
        <dbReference type="RefSeq" id="XP_012567840.1"/>
    </source>
</evidence>
<accession>A0A1S3DWK6</accession>
<dbReference type="AlphaFoldDB" id="A0A1S3DWK6"/>
<sequence length="114" mass="13275">MVFDNITLKDLMSKLNNLFTFGDFKRVDKIEYHCLSMDVDGCLRYTNFHLQDNNDVQTMITAFYHYETKGLIELDTMLSRSTHDILASLNRPRSIDDIMDCLVELDETTSLTQP</sequence>